<dbReference type="AlphaFoldDB" id="A0AAV3XZ19"/>
<comment type="caution">
    <text evidence="1">The sequence shown here is derived from an EMBL/GenBank/DDBJ whole genome shotgun (WGS) entry which is preliminary data.</text>
</comment>
<sequence length="115" mass="12673">MSNPACLALNPHYPKSAGHNLDELFSSLLHLSQSCESACILPNVSTCFCVMSNLLSASPPSNVLPGRSCFQTAKLVPNVTTPHNRCHFVCGKEQKLKTYLPQRNRKGKCFCNYES</sequence>
<gene>
    <name evidence="1" type="ORF">PoB_000195300</name>
</gene>
<proteinExistence type="predicted"/>
<keyword evidence="2" id="KW-1185">Reference proteome</keyword>
<name>A0AAV3XZ19_9GAST</name>
<dbReference type="EMBL" id="BLXT01000271">
    <property type="protein sequence ID" value="GFN75447.1"/>
    <property type="molecule type" value="Genomic_DNA"/>
</dbReference>
<accession>A0AAV3XZ19</accession>
<organism evidence="1 2">
    <name type="scientific">Plakobranchus ocellatus</name>
    <dbReference type="NCBI Taxonomy" id="259542"/>
    <lineage>
        <taxon>Eukaryota</taxon>
        <taxon>Metazoa</taxon>
        <taxon>Spiralia</taxon>
        <taxon>Lophotrochozoa</taxon>
        <taxon>Mollusca</taxon>
        <taxon>Gastropoda</taxon>
        <taxon>Heterobranchia</taxon>
        <taxon>Euthyneura</taxon>
        <taxon>Panpulmonata</taxon>
        <taxon>Sacoglossa</taxon>
        <taxon>Placobranchoidea</taxon>
        <taxon>Plakobranchidae</taxon>
        <taxon>Plakobranchus</taxon>
    </lineage>
</organism>
<evidence type="ECO:0000313" key="2">
    <source>
        <dbReference type="Proteomes" id="UP000735302"/>
    </source>
</evidence>
<protein>
    <submittedName>
        <fullName evidence="1">Uncharacterized protein</fullName>
    </submittedName>
</protein>
<dbReference type="Proteomes" id="UP000735302">
    <property type="component" value="Unassembled WGS sequence"/>
</dbReference>
<evidence type="ECO:0000313" key="1">
    <source>
        <dbReference type="EMBL" id="GFN75447.1"/>
    </source>
</evidence>
<reference evidence="1 2" key="1">
    <citation type="journal article" date="2021" name="Elife">
        <title>Chloroplast acquisition without the gene transfer in kleptoplastic sea slugs, Plakobranchus ocellatus.</title>
        <authorList>
            <person name="Maeda T."/>
            <person name="Takahashi S."/>
            <person name="Yoshida T."/>
            <person name="Shimamura S."/>
            <person name="Takaki Y."/>
            <person name="Nagai Y."/>
            <person name="Toyoda A."/>
            <person name="Suzuki Y."/>
            <person name="Arimoto A."/>
            <person name="Ishii H."/>
            <person name="Satoh N."/>
            <person name="Nishiyama T."/>
            <person name="Hasebe M."/>
            <person name="Maruyama T."/>
            <person name="Minagawa J."/>
            <person name="Obokata J."/>
            <person name="Shigenobu S."/>
        </authorList>
    </citation>
    <scope>NUCLEOTIDE SEQUENCE [LARGE SCALE GENOMIC DNA]</scope>
</reference>